<gene>
    <name evidence="1" type="ORF">NYP16_14030</name>
</gene>
<dbReference type="AlphaFoldDB" id="A0A9X3U0W9"/>
<organism evidence="1 2">
    <name type="scientific">Govanella unica</name>
    <dbReference type="NCBI Taxonomy" id="2975056"/>
    <lineage>
        <taxon>Bacteria</taxon>
        <taxon>Pseudomonadati</taxon>
        <taxon>Pseudomonadota</taxon>
        <taxon>Alphaproteobacteria</taxon>
        <taxon>Emcibacterales</taxon>
        <taxon>Govanellaceae</taxon>
        <taxon>Govanella</taxon>
    </lineage>
</organism>
<dbReference type="PROSITE" id="PS51257">
    <property type="entry name" value="PROKAR_LIPOPROTEIN"/>
    <property type="match status" value="1"/>
</dbReference>
<dbReference type="RefSeq" id="WP_274944781.1">
    <property type="nucleotide sequence ID" value="NZ_JANWOI010000005.1"/>
</dbReference>
<proteinExistence type="predicted"/>
<sequence length="72" mass="7616">MVRSQTLVIITTAAALLGGCSNIGSMFSKSGPERQINEAVVPEVKETLRNLPKGLVADKADARHTGQTLVPQ</sequence>
<evidence type="ECO:0000313" key="2">
    <source>
        <dbReference type="Proteomes" id="UP001141619"/>
    </source>
</evidence>
<accession>A0A9X3U0W9</accession>
<dbReference type="EMBL" id="JANWOI010000005">
    <property type="protein sequence ID" value="MDA5195068.1"/>
    <property type="molecule type" value="Genomic_DNA"/>
</dbReference>
<dbReference type="Proteomes" id="UP001141619">
    <property type="component" value="Unassembled WGS sequence"/>
</dbReference>
<protein>
    <submittedName>
        <fullName evidence="1">Uncharacterized protein</fullName>
    </submittedName>
</protein>
<name>A0A9X3U0W9_9PROT</name>
<evidence type="ECO:0000313" key="1">
    <source>
        <dbReference type="EMBL" id="MDA5195068.1"/>
    </source>
</evidence>
<comment type="caution">
    <text evidence="1">The sequence shown here is derived from an EMBL/GenBank/DDBJ whole genome shotgun (WGS) entry which is preliminary data.</text>
</comment>
<keyword evidence="2" id="KW-1185">Reference proteome</keyword>
<reference evidence="1" key="2">
    <citation type="journal article" date="2023" name="Syst. Appl. Microbiol.">
        <title>Govania unica gen. nov., sp. nov., a rare biosphere bacterium that represents a novel family in the class Alphaproteobacteria.</title>
        <authorList>
            <person name="Vandamme P."/>
            <person name="Peeters C."/>
            <person name="Hettiarachchi A."/>
            <person name="Cnockaert M."/>
            <person name="Carlier A."/>
        </authorList>
    </citation>
    <scope>NUCLEOTIDE SEQUENCE</scope>
    <source>
        <strain evidence="1">LMG 31809</strain>
    </source>
</reference>
<reference evidence="1" key="1">
    <citation type="submission" date="2022-08" db="EMBL/GenBank/DDBJ databases">
        <authorList>
            <person name="Vandamme P."/>
            <person name="Hettiarachchi A."/>
            <person name="Peeters C."/>
            <person name="Cnockaert M."/>
            <person name="Carlier A."/>
        </authorList>
    </citation>
    <scope>NUCLEOTIDE SEQUENCE</scope>
    <source>
        <strain evidence="1">LMG 31809</strain>
    </source>
</reference>